<comment type="caution">
    <text evidence="6">The sequence shown here is derived from an EMBL/GenBank/DDBJ whole genome shotgun (WGS) entry which is preliminary data.</text>
</comment>
<dbReference type="Pfam" id="PF00544">
    <property type="entry name" value="Pectate_lyase_4"/>
    <property type="match status" value="1"/>
</dbReference>
<evidence type="ECO:0008006" key="8">
    <source>
        <dbReference type="Google" id="ProtNLM"/>
    </source>
</evidence>
<dbReference type="Gene3D" id="2.160.20.10">
    <property type="entry name" value="Single-stranded right-handed beta-helix, Pectin lyase-like"/>
    <property type="match status" value="1"/>
</dbReference>
<dbReference type="InterPro" id="IPR045032">
    <property type="entry name" value="PEL"/>
</dbReference>
<dbReference type="InterPro" id="IPR008979">
    <property type="entry name" value="Galactose-bd-like_sf"/>
</dbReference>
<organism evidence="6 7">
    <name type="scientific">Xanthomonas boreopolis</name>
    <dbReference type="NCBI Taxonomy" id="86183"/>
    <lineage>
        <taxon>Bacteria</taxon>
        <taxon>Pseudomonadati</taxon>
        <taxon>Pseudomonadota</taxon>
        <taxon>Gammaproteobacteria</taxon>
        <taxon>Lysobacterales</taxon>
        <taxon>Lysobacteraceae</taxon>
        <taxon>Xanthomonas</taxon>
    </lineage>
</organism>
<dbReference type="SMART" id="SM00060">
    <property type="entry name" value="FN3"/>
    <property type="match status" value="1"/>
</dbReference>
<dbReference type="PANTHER" id="PTHR31683:SF18">
    <property type="entry name" value="PECTATE LYASE 21-RELATED"/>
    <property type="match status" value="1"/>
</dbReference>
<dbReference type="EMBL" id="BNBA01000033">
    <property type="protein sequence ID" value="GHH58806.1"/>
    <property type="molecule type" value="Genomic_DNA"/>
</dbReference>
<keyword evidence="2" id="KW-0964">Secreted</keyword>
<dbReference type="SUPFAM" id="SSF49785">
    <property type="entry name" value="Galactose-binding domain-like"/>
    <property type="match status" value="1"/>
</dbReference>
<evidence type="ECO:0000313" key="7">
    <source>
        <dbReference type="Proteomes" id="UP000623958"/>
    </source>
</evidence>
<dbReference type="GO" id="GO:0005576">
    <property type="term" value="C:extracellular region"/>
    <property type="evidence" value="ECO:0007669"/>
    <property type="project" value="UniProtKB-SubCell"/>
</dbReference>
<gene>
    <name evidence="6" type="ORF">GCM10009090_32060</name>
</gene>
<evidence type="ECO:0000256" key="2">
    <source>
        <dbReference type="RuleBase" id="RU361173"/>
    </source>
</evidence>
<name>A0A919FAE3_9XANT</name>
<feature type="domain" description="Pectate lyase" evidence="5">
    <location>
        <begin position="376"/>
        <end position="598"/>
    </location>
</feature>
<sequence length="712" mass="73875">MAVAIAGTVAAGSAQAQSGANLSLGASADGSSKASGTSYGNVADGNPGTWWSPGGSTGRVSVKWGAATTVGAVVIREPAGHEGRIGSWRLVNNDTGAVLATGSGAGTIGFAPVALTKINFEITGSSATPAVAEFETYAGGGTSTPAPLSVSLNASASGTSAVLSWSVAGGTAASQQVFRDTDSNPSGRVSIATGVSGSGHTDAGLAPGTYYYWVRATDGNGTGYDSNAASVVISSPSGGGGGTGTQTACQTLVNDPGMNWRESPVLTTDQAIVACLADSLGAAVGFGYKATGGYDPAGGSRLVVITKNGTTSPEQQILDAISTQDYKWIVFDKRDFAADTELAMYRLGCSDPSVLAALDNATTAECRDHRVWCANRGVAAGEACENTFFNSRLNNSSLNALKLKMIDSNTTIDGRGSKAYFFFNGFKIGADSNSASTHASQNVIITNNRFVGAGHIEDHDLDPDMIRSTGESHDIWIHQNTFEHTGDSAYDVKVGAHDITVSFNKLVNVKRASLHGSSDSETVSSKITTTVHDNLYVTTDEHYAESAYNGLRRVPLLRRGQSHMFNNVFYGYRKDLLSIRVGGRIAFEDNMFLNNLANGKGDDMAYWVANLIRDYTGGSIDVARSYVWGANAACQPQGTPGDLNFAYGATPDMLAGYDDLSRDLINANRLPAGTDLLKYVLATAGKGGMAPFVSPDTAGRAAIIAAAPGSCQ</sequence>
<dbReference type="SUPFAM" id="SSF49265">
    <property type="entry name" value="Fibronectin type III"/>
    <property type="match status" value="1"/>
</dbReference>
<dbReference type="InterPro" id="IPR036116">
    <property type="entry name" value="FN3_sf"/>
</dbReference>
<dbReference type="GO" id="GO:0000272">
    <property type="term" value="P:polysaccharide catabolic process"/>
    <property type="evidence" value="ECO:0007669"/>
    <property type="project" value="UniProtKB-KW"/>
</dbReference>
<keyword evidence="2" id="KW-0119">Carbohydrate metabolism</keyword>
<dbReference type="InterPro" id="IPR002022">
    <property type="entry name" value="Pec_lyase"/>
</dbReference>
<evidence type="ECO:0000313" key="6">
    <source>
        <dbReference type="EMBL" id="GHH58806.1"/>
    </source>
</evidence>
<evidence type="ECO:0000256" key="3">
    <source>
        <dbReference type="SAM" id="MobiDB-lite"/>
    </source>
</evidence>
<dbReference type="InterPro" id="IPR012334">
    <property type="entry name" value="Pectin_lyas_fold"/>
</dbReference>
<evidence type="ECO:0000256" key="1">
    <source>
        <dbReference type="ARBA" id="ARBA00023239"/>
    </source>
</evidence>
<reference evidence="6" key="1">
    <citation type="journal article" date="2014" name="Int. J. Syst. Evol. Microbiol.">
        <title>Complete genome sequence of Corynebacterium casei LMG S-19264T (=DSM 44701T), isolated from a smear-ripened cheese.</title>
        <authorList>
            <consortium name="US DOE Joint Genome Institute (JGI-PGF)"/>
            <person name="Walter F."/>
            <person name="Albersmeier A."/>
            <person name="Kalinowski J."/>
            <person name="Ruckert C."/>
        </authorList>
    </citation>
    <scope>NUCLEOTIDE SEQUENCE</scope>
    <source>
        <strain evidence="6">JCM 13306</strain>
    </source>
</reference>
<keyword evidence="2" id="KW-0624">Polysaccharide degradation</keyword>
<reference evidence="6" key="2">
    <citation type="submission" date="2020-09" db="EMBL/GenBank/DDBJ databases">
        <authorList>
            <person name="Sun Q."/>
            <person name="Ohkuma M."/>
        </authorList>
    </citation>
    <scope>NUCLEOTIDE SEQUENCE</scope>
    <source>
        <strain evidence="6">JCM 13306</strain>
    </source>
</reference>
<dbReference type="GO" id="GO:0030570">
    <property type="term" value="F:pectate lyase activity"/>
    <property type="evidence" value="ECO:0007669"/>
    <property type="project" value="InterPro"/>
</dbReference>
<proteinExistence type="inferred from homology"/>
<keyword evidence="7" id="KW-1185">Reference proteome</keyword>
<comment type="subcellular location">
    <subcellularLocation>
        <location evidence="2">Secreted</location>
    </subcellularLocation>
</comment>
<dbReference type="InterPro" id="IPR003961">
    <property type="entry name" value="FN3_dom"/>
</dbReference>
<dbReference type="PANTHER" id="PTHR31683">
    <property type="entry name" value="PECTATE LYASE 18-RELATED"/>
    <property type="match status" value="1"/>
</dbReference>
<comment type="similarity">
    <text evidence="2">Belongs to the polysaccharide lyase 1 family.</text>
</comment>
<dbReference type="CDD" id="cd00063">
    <property type="entry name" value="FN3"/>
    <property type="match status" value="1"/>
</dbReference>
<dbReference type="InterPro" id="IPR013783">
    <property type="entry name" value="Ig-like_fold"/>
</dbReference>
<evidence type="ECO:0000259" key="5">
    <source>
        <dbReference type="SMART" id="SM00656"/>
    </source>
</evidence>
<evidence type="ECO:0000259" key="4">
    <source>
        <dbReference type="SMART" id="SM00060"/>
    </source>
</evidence>
<protein>
    <recommendedName>
        <fullName evidence="8">Pectate lyase</fullName>
    </recommendedName>
</protein>
<dbReference type="Gene3D" id="2.60.40.10">
    <property type="entry name" value="Immunoglobulins"/>
    <property type="match status" value="1"/>
</dbReference>
<accession>A0A919FAE3</accession>
<dbReference type="SMART" id="SM00656">
    <property type="entry name" value="Amb_all"/>
    <property type="match status" value="1"/>
</dbReference>
<keyword evidence="1 2" id="KW-0456">Lyase</keyword>
<dbReference type="Proteomes" id="UP000623958">
    <property type="component" value="Unassembled WGS sequence"/>
</dbReference>
<dbReference type="SUPFAM" id="SSF51126">
    <property type="entry name" value="Pectin lyase-like"/>
    <property type="match status" value="1"/>
</dbReference>
<dbReference type="AlphaFoldDB" id="A0A919FAE3"/>
<dbReference type="Gene3D" id="2.60.120.260">
    <property type="entry name" value="Galactose-binding domain-like"/>
    <property type="match status" value="1"/>
</dbReference>
<dbReference type="InterPro" id="IPR011050">
    <property type="entry name" value="Pectin_lyase_fold/virulence"/>
</dbReference>
<feature type="domain" description="Fibronectin type-III" evidence="4">
    <location>
        <begin position="145"/>
        <end position="223"/>
    </location>
</feature>
<feature type="region of interest" description="Disordered" evidence="3">
    <location>
        <begin position="35"/>
        <end position="56"/>
    </location>
</feature>